<comment type="caution">
    <text evidence="1">The sequence shown here is derived from an EMBL/GenBank/DDBJ whole genome shotgun (WGS) entry which is preliminary data.</text>
</comment>
<dbReference type="EMBL" id="JACVVK020000059">
    <property type="protein sequence ID" value="KAK7497344.1"/>
    <property type="molecule type" value="Genomic_DNA"/>
</dbReference>
<evidence type="ECO:0000313" key="1">
    <source>
        <dbReference type="EMBL" id="KAK7497344.1"/>
    </source>
</evidence>
<keyword evidence="2" id="KW-1185">Reference proteome</keyword>
<dbReference type="Proteomes" id="UP001519460">
    <property type="component" value="Unassembled WGS sequence"/>
</dbReference>
<proteinExistence type="predicted"/>
<accession>A0ABD0LCZ6</accession>
<evidence type="ECO:0000313" key="2">
    <source>
        <dbReference type="Proteomes" id="UP001519460"/>
    </source>
</evidence>
<dbReference type="AlphaFoldDB" id="A0ABD0LCZ6"/>
<name>A0ABD0LCZ6_9CAEN</name>
<sequence>MSDYTRLHNTSPLCLNHRGHSHVISFCTWKQKINPNRVLLFQSEFSQMSGLPPPPSPPLSSLRLVRRSSHRRRSQFPRPLVNHTRYADSYWLTEVPASHRERVVGAPSSGDH</sequence>
<gene>
    <name evidence="1" type="ORF">BaRGS_00011388</name>
</gene>
<reference evidence="1 2" key="1">
    <citation type="journal article" date="2023" name="Sci. Data">
        <title>Genome assembly of the Korean intertidal mud-creeper Batillaria attramentaria.</title>
        <authorList>
            <person name="Patra A.K."/>
            <person name="Ho P.T."/>
            <person name="Jun S."/>
            <person name="Lee S.J."/>
            <person name="Kim Y."/>
            <person name="Won Y.J."/>
        </authorList>
    </citation>
    <scope>NUCLEOTIDE SEQUENCE [LARGE SCALE GENOMIC DNA]</scope>
    <source>
        <strain evidence="1">Wonlab-2016</strain>
    </source>
</reference>
<protein>
    <submittedName>
        <fullName evidence="1">Uncharacterized protein</fullName>
    </submittedName>
</protein>
<organism evidence="1 2">
    <name type="scientific">Batillaria attramentaria</name>
    <dbReference type="NCBI Taxonomy" id="370345"/>
    <lineage>
        <taxon>Eukaryota</taxon>
        <taxon>Metazoa</taxon>
        <taxon>Spiralia</taxon>
        <taxon>Lophotrochozoa</taxon>
        <taxon>Mollusca</taxon>
        <taxon>Gastropoda</taxon>
        <taxon>Caenogastropoda</taxon>
        <taxon>Sorbeoconcha</taxon>
        <taxon>Cerithioidea</taxon>
        <taxon>Batillariidae</taxon>
        <taxon>Batillaria</taxon>
    </lineage>
</organism>